<dbReference type="RefSeq" id="WP_100364453.1">
    <property type="nucleotide sequence ID" value="NZ_PGFF01000001.1"/>
</dbReference>
<dbReference type="EMBL" id="PGFF01000001">
    <property type="protein sequence ID" value="PJJ72238.1"/>
    <property type="molecule type" value="Genomic_DNA"/>
</dbReference>
<dbReference type="PROSITE" id="PS51186">
    <property type="entry name" value="GNAT"/>
    <property type="match status" value="1"/>
</dbReference>
<keyword evidence="3" id="KW-1185">Reference proteome</keyword>
<dbReference type="SUPFAM" id="SSF55729">
    <property type="entry name" value="Acyl-CoA N-acyltransferases (Nat)"/>
    <property type="match status" value="1"/>
</dbReference>
<dbReference type="Gene3D" id="3.40.630.30">
    <property type="match status" value="1"/>
</dbReference>
<dbReference type="Pfam" id="PF00583">
    <property type="entry name" value="Acetyltransf_1"/>
    <property type="match status" value="1"/>
</dbReference>
<proteinExistence type="predicted"/>
<evidence type="ECO:0000313" key="2">
    <source>
        <dbReference type="EMBL" id="PJJ72238.1"/>
    </source>
</evidence>
<accession>A0A2M9CK36</accession>
<dbReference type="AlphaFoldDB" id="A0A2M9CK36"/>
<evidence type="ECO:0000313" key="3">
    <source>
        <dbReference type="Proteomes" id="UP000228758"/>
    </source>
</evidence>
<protein>
    <submittedName>
        <fullName evidence="2">Acetyltransferase (GNAT) family protein</fullName>
    </submittedName>
</protein>
<dbReference type="GO" id="GO:0016747">
    <property type="term" value="F:acyltransferase activity, transferring groups other than amino-acyl groups"/>
    <property type="evidence" value="ECO:0007669"/>
    <property type="project" value="InterPro"/>
</dbReference>
<dbReference type="OrthoDB" id="164800at2"/>
<dbReference type="InterPro" id="IPR016181">
    <property type="entry name" value="Acyl_CoA_acyltransferase"/>
</dbReference>
<sequence length="260" mass="28734">MTDSRELLDLFDRRVRGDLDAMADGAPAERDGPVVRVTFPGSGFIGTPADTGYRGARLDALIARQREHFAARGLPVEWKTYGYDRPHDLTERLRAAGFVPEEQETLLVAPTATLAGLPTEVDGVVFRETTDAADLAAIGRLHTEVWNADWSWIADDLAGRIVAGADRIRILLAEADGMLVSAAWLVMRPAAPFAGLWGGSTLPEWRRRGIYRALVARRARIAAERGYWYLQVDASEMSRPVLERLGFQALTTTTPYVWSP</sequence>
<dbReference type="InterPro" id="IPR000182">
    <property type="entry name" value="GNAT_dom"/>
</dbReference>
<comment type="caution">
    <text evidence="2">The sequence shown here is derived from an EMBL/GenBank/DDBJ whole genome shotgun (WGS) entry which is preliminary data.</text>
</comment>
<keyword evidence="2" id="KW-0808">Transferase</keyword>
<reference evidence="2 3" key="1">
    <citation type="submission" date="2017-11" db="EMBL/GenBank/DDBJ databases">
        <title>Genomic Encyclopedia of Archaeal and Bacterial Type Strains, Phase II (KMG-II): From Individual Species to Whole Genera.</title>
        <authorList>
            <person name="Goeker M."/>
        </authorList>
    </citation>
    <scope>NUCLEOTIDE SEQUENCE [LARGE SCALE GENOMIC DNA]</scope>
    <source>
        <strain evidence="2 3">DSM 27393</strain>
    </source>
</reference>
<evidence type="ECO:0000259" key="1">
    <source>
        <dbReference type="PROSITE" id="PS51186"/>
    </source>
</evidence>
<organism evidence="2 3">
    <name type="scientific">Diaminobutyricimonas aerilata</name>
    <dbReference type="NCBI Taxonomy" id="1162967"/>
    <lineage>
        <taxon>Bacteria</taxon>
        <taxon>Bacillati</taxon>
        <taxon>Actinomycetota</taxon>
        <taxon>Actinomycetes</taxon>
        <taxon>Micrococcales</taxon>
        <taxon>Microbacteriaceae</taxon>
        <taxon>Diaminobutyricimonas</taxon>
    </lineage>
</organism>
<dbReference type="Proteomes" id="UP000228758">
    <property type="component" value="Unassembled WGS sequence"/>
</dbReference>
<name>A0A2M9CK36_9MICO</name>
<feature type="domain" description="N-acetyltransferase" evidence="1">
    <location>
        <begin position="124"/>
        <end position="260"/>
    </location>
</feature>
<gene>
    <name evidence="2" type="ORF">CLV46_1803</name>
</gene>